<dbReference type="InterPro" id="IPR012677">
    <property type="entry name" value="Nucleotide-bd_a/b_plait_sf"/>
</dbReference>
<evidence type="ECO:0000313" key="8">
    <source>
        <dbReference type="EMBL" id="ACO11480.1"/>
    </source>
</evidence>
<dbReference type="PROSITE" id="PS50102">
    <property type="entry name" value="RRM"/>
    <property type="match status" value="2"/>
</dbReference>
<evidence type="ECO:0000256" key="5">
    <source>
        <dbReference type="ARBA" id="ARBA00023242"/>
    </source>
</evidence>
<keyword evidence="4 6" id="KW-0694">RNA-binding</keyword>
<keyword evidence="2" id="KW-0507">mRNA processing</keyword>
<protein>
    <submittedName>
        <fullName evidence="8">Serine-arginine protein 55</fullName>
    </submittedName>
</protein>
<dbReference type="InterPro" id="IPR035979">
    <property type="entry name" value="RBD_domain_sf"/>
</dbReference>
<dbReference type="EMBL" id="BT077056">
    <property type="protein sequence ID" value="ACO11480.1"/>
    <property type="molecule type" value="mRNA"/>
</dbReference>
<comment type="subcellular location">
    <subcellularLocation>
        <location evidence="1">Nucleus</location>
    </subcellularLocation>
</comment>
<evidence type="ECO:0000256" key="6">
    <source>
        <dbReference type="PROSITE-ProRule" id="PRU00176"/>
    </source>
</evidence>
<keyword evidence="3" id="KW-0677">Repeat</keyword>
<gene>
    <name evidence="8" type="primary">SRR55</name>
</gene>
<reference evidence="8" key="1">
    <citation type="submission" date="2009-03" db="EMBL/GenBank/DDBJ databases">
        <title>Caligus rogercresseyi ESTs and full-length cDNAs.</title>
        <authorList>
            <person name="Yasuike M."/>
            <person name="von Schalburg K."/>
            <person name="Cooper G."/>
            <person name="Leong J."/>
            <person name="Jones S.R.M."/>
            <person name="Koop B.F."/>
        </authorList>
    </citation>
    <scope>NUCLEOTIDE SEQUENCE</scope>
    <source>
        <tissue evidence="8">Whole tissue</tissue>
    </source>
</reference>
<feature type="domain" description="RRM" evidence="7">
    <location>
        <begin position="121"/>
        <end position="194"/>
    </location>
</feature>
<dbReference type="GO" id="GO:0005634">
    <property type="term" value="C:nucleus"/>
    <property type="evidence" value="ECO:0007669"/>
    <property type="project" value="UniProtKB-SubCell"/>
</dbReference>
<name>C1BR27_CALRO</name>
<feature type="domain" description="RRM" evidence="7">
    <location>
        <begin position="17"/>
        <end position="87"/>
    </location>
</feature>
<dbReference type="InterPro" id="IPR000504">
    <property type="entry name" value="RRM_dom"/>
</dbReference>
<keyword evidence="5" id="KW-0539">Nucleus</keyword>
<dbReference type="GO" id="GO:0006397">
    <property type="term" value="P:mRNA processing"/>
    <property type="evidence" value="ECO:0007669"/>
    <property type="project" value="UniProtKB-KW"/>
</dbReference>
<dbReference type="InterPro" id="IPR050374">
    <property type="entry name" value="RRT5_SRSF_SR"/>
</dbReference>
<evidence type="ECO:0000256" key="3">
    <source>
        <dbReference type="ARBA" id="ARBA00022737"/>
    </source>
</evidence>
<dbReference type="PANTHER" id="PTHR23003">
    <property type="entry name" value="RNA RECOGNITION MOTIF RRM DOMAIN CONTAINING PROTEIN"/>
    <property type="match status" value="1"/>
</dbReference>
<proteinExistence type="evidence at transcript level"/>
<dbReference type="CDD" id="cd12339">
    <property type="entry name" value="RRM2_SRSF1_4_like"/>
    <property type="match status" value="1"/>
</dbReference>
<dbReference type="Gene3D" id="3.30.70.330">
    <property type="match status" value="2"/>
</dbReference>
<dbReference type="Pfam" id="PF00076">
    <property type="entry name" value="RRM_1"/>
    <property type="match status" value="2"/>
</dbReference>
<dbReference type="SMART" id="SM00360">
    <property type="entry name" value="RRM"/>
    <property type="match status" value="2"/>
</dbReference>
<dbReference type="AlphaFoldDB" id="C1BR27"/>
<evidence type="ECO:0000256" key="4">
    <source>
        <dbReference type="ARBA" id="ARBA00022884"/>
    </source>
</evidence>
<evidence type="ECO:0000259" key="7">
    <source>
        <dbReference type="PROSITE" id="PS50102"/>
    </source>
</evidence>
<evidence type="ECO:0000256" key="1">
    <source>
        <dbReference type="ARBA" id="ARBA00004123"/>
    </source>
</evidence>
<dbReference type="SUPFAM" id="SSF54928">
    <property type="entry name" value="RNA-binding domain, RBD"/>
    <property type="match status" value="1"/>
</dbReference>
<accession>C1BR27</accession>
<dbReference type="GO" id="GO:0005737">
    <property type="term" value="C:cytoplasm"/>
    <property type="evidence" value="ECO:0007669"/>
    <property type="project" value="TreeGrafter"/>
</dbReference>
<organism evidence="8">
    <name type="scientific">Caligus rogercresseyi</name>
    <name type="common">Sea louse</name>
    <dbReference type="NCBI Taxonomy" id="217165"/>
    <lineage>
        <taxon>Eukaryota</taxon>
        <taxon>Metazoa</taxon>
        <taxon>Ecdysozoa</taxon>
        <taxon>Arthropoda</taxon>
        <taxon>Crustacea</taxon>
        <taxon>Multicrustacea</taxon>
        <taxon>Hexanauplia</taxon>
        <taxon>Copepoda</taxon>
        <taxon>Siphonostomatoida</taxon>
        <taxon>Caligidae</taxon>
        <taxon>Caligus</taxon>
    </lineage>
</organism>
<sequence length="197" mass="23052">MKERKRGQYAVRPHRGCRVYVGGLPSDVTTSEVGEIFAKYRNRFDVVLKTRFAFVEFDHNRDADHALERLDGTLFRGQRIVVEIARGPKTADKYLFRGGMDREPTQATWVQKYGAPEITQYKLIIRNLSTRIEWQDLKDLMRKAGRVTYAQVHRNNLREGIVCFENKHDMLRAIDIFDDYELCGRRLDIEICTKPTP</sequence>
<dbReference type="PANTHER" id="PTHR23003:SF62">
    <property type="entry name" value="SERINE_ARGININE (SR)-TYPE SHUTTLING MRNA BINDING PROTEIN NPL3"/>
    <property type="match status" value="1"/>
</dbReference>
<dbReference type="GO" id="GO:0003729">
    <property type="term" value="F:mRNA binding"/>
    <property type="evidence" value="ECO:0007669"/>
    <property type="project" value="TreeGrafter"/>
</dbReference>
<evidence type="ECO:0000256" key="2">
    <source>
        <dbReference type="ARBA" id="ARBA00022664"/>
    </source>
</evidence>